<dbReference type="OrthoDB" id="279428at2"/>
<reference evidence="10 11" key="1">
    <citation type="submission" date="2013-03" db="EMBL/GenBank/DDBJ databases">
        <authorList>
            <person name="Le V."/>
        </authorList>
    </citation>
    <scope>NUCLEOTIDE SEQUENCE [LARGE SCALE GENOMIC DNA]</scope>
    <source>
        <strain evidence="10 11">BiD32</strain>
    </source>
</reference>
<dbReference type="InterPro" id="IPR029020">
    <property type="entry name" value="Ammonium/urea_transptr"/>
</dbReference>
<dbReference type="PANTHER" id="PTHR10464">
    <property type="entry name" value="UREA TRANSPORTER"/>
    <property type="match status" value="1"/>
</dbReference>
<sequence length="351" mass="36542">MNGYFSSSGFVTEGEDAFSRTVGFFDSVLRGIGQVMFQGNSYTGIIFTIGIFCNSVPFGVAVLLGTIVSTATAMLLGADRNLVRIGHYGFNGGLVAIALLYFLQPTSLTWLCVILAAAGSTIVMAALGRLLDIWKIPALTAPFVFTSLCFFLATARFGRLQSTDLLPTAGLPRAVSVEGVVVAKTIGEGLFNGIAQVFFQQSVLTGFLFTIGLLVGSRAACLAALAGSATGLLVAWGMGAAEPAIRAGAFGFNSVLVAIALGATFLARGRASLVYALFAATITPFVYAAVSAALAPLGVPALTFPFVLVTWIFLFAGKAFMAQNQNPMSSLDSPQRSNTSLLPLPPTSNAK</sequence>
<feature type="transmembrane region" description="Helical" evidence="9">
    <location>
        <begin position="247"/>
        <end position="266"/>
    </location>
</feature>
<evidence type="ECO:0000256" key="9">
    <source>
        <dbReference type="SAM" id="Phobius"/>
    </source>
</evidence>
<keyword evidence="11" id="KW-1185">Reference proteome</keyword>
<evidence type="ECO:0000256" key="7">
    <source>
        <dbReference type="PIRSR" id="PIRSR016502-1"/>
    </source>
</evidence>
<comment type="caution">
    <text evidence="10">The sequence shown here is derived from an EMBL/GenBank/DDBJ whole genome shotgun (WGS) entry which is preliminary data.</text>
</comment>
<feature type="transmembrane region" description="Helical" evidence="9">
    <location>
        <begin position="197"/>
        <end position="215"/>
    </location>
</feature>
<dbReference type="InterPro" id="IPR004937">
    <property type="entry name" value="Urea_transporter"/>
</dbReference>
<dbReference type="EMBL" id="CAVK010000061">
    <property type="protein sequence ID" value="CCW17042.1"/>
    <property type="molecule type" value="Genomic_DNA"/>
</dbReference>
<dbReference type="Gene3D" id="1.10.3430.10">
    <property type="entry name" value="Ammonium transporter AmtB like domains"/>
    <property type="match status" value="1"/>
</dbReference>
<evidence type="ECO:0000256" key="1">
    <source>
        <dbReference type="ARBA" id="ARBA00004651"/>
    </source>
</evidence>
<dbReference type="Pfam" id="PF03253">
    <property type="entry name" value="UT"/>
    <property type="match status" value="1"/>
</dbReference>
<keyword evidence="3" id="KW-1003">Cell membrane</keyword>
<dbReference type="PANTHER" id="PTHR10464:SF4">
    <property type="entry name" value="UREA TRANSPORTER"/>
    <property type="match status" value="1"/>
</dbReference>
<gene>
    <name evidence="10" type="ORF">EBBID32_13810</name>
</gene>
<comment type="similarity">
    <text evidence="2">Belongs to the urea transporter family.</text>
</comment>
<reference evidence="11" key="2">
    <citation type="submission" date="2013-04" db="EMBL/GenBank/DDBJ databases">
        <title>Bisphenol A degrading Sphingobium sp. strain BiD32.</title>
        <authorList>
            <person name="Nielsen J.L."/>
            <person name="Zhou N.A."/>
            <person name="Kjeldal H."/>
        </authorList>
    </citation>
    <scope>NUCLEOTIDE SEQUENCE [LARGE SCALE GENOMIC DNA]</scope>
    <source>
        <strain evidence="11">BiD32</strain>
    </source>
</reference>
<comment type="subcellular location">
    <subcellularLocation>
        <location evidence="1">Cell membrane</location>
        <topology evidence="1">Multi-pass membrane protein</topology>
    </subcellularLocation>
</comment>
<evidence type="ECO:0000256" key="5">
    <source>
        <dbReference type="ARBA" id="ARBA00022989"/>
    </source>
</evidence>
<protein>
    <submittedName>
        <fullName evidence="10">Eukaryotic-type low-affinity urea transporter</fullName>
    </submittedName>
</protein>
<feature type="transmembrane region" description="Helical" evidence="9">
    <location>
        <begin position="45"/>
        <end position="78"/>
    </location>
</feature>
<proteinExistence type="inferred from homology"/>
<feature type="transmembrane region" description="Helical" evidence="9">
    <location>
        <begin position="108"/>
        <end position="127"/>
    </location>
</feature>
<dbReference type="GO" id="GO:0005886">
    <property type="term" value="C:plasma membrane"/>
    <property type="evidence" value="ECO:0007669"/>
    <property type="project" value="UniProtKB-SubCell"/>
</dbReference>
<evidence type="ECO:0000256" key="4">
    <source>
        <dbReference type="ARBA" id="ARBA00022692"/>
    </source>
</evidence>
<organism evidence="10 11">
    <name type="scientific">Sphingobium indicum BiD32</name>
    <dbReference type="NCBI Taxonomy" id="1301087"/>
    <lineage>
        <taxon>Bacteria</taxon>
        <taxon>Pseudomonadati</taxon>
        <taxon>Pseudomonadota</taxon>
        <taxon>Alphaproteobacteria</taxon>
        <taxon>Sphingomonadales</taxon>
        <taxon>Sphingomonadaceae</taxon>
        <taxon>Sphingobium</taxon>
    </lineage>
</organism>
<feature type="transmembrane region" description="Helical" evidence="9">
    <location>
        <begin position="139"/>
        <end position="158"/>
    </location>
</feature>
<evidence type="ECO:0000313" key="10">
    <source>
        <dbReference type="EMBL" id="CCW17042.1"/>
    </source>
</evidence>
<feature type="transmembrane region" description="Helical" evidence="9">
    <location>
        <begin position="222"/>
        <end position="241"/>
    </location>
</feature>
<name>N1MN59_9SPHN</name>
<feature type="transmembrane region" description="Helical" evidence="9">
    <location>
        <begin position="85"/>
        <end position="102"/>
    </location>
</feature>
<evidence type="ECO:0000313" key="11">
    <source>
        <dbReference type="Proteomes" id="UP000013201"/>
    </source>
</evidence>
<evidence type="ECO:0000256" key="3">
    <source>
        <dbReference type="ARBA" id="ARBA00022475"/>
    </source>
</evidence>
<evidence type="ECO:0000256" key="8">
    <source>
        <dbReference type="SAM" id="MobiDB-lite"/>
    </source>
</evidence>
<keyword evidence="4 9" id="KW-0812">Transmembrane</keyword>
<dbReference type="GO" id="GO:0015204">
    <property type="term" value="F:urea transmembrane transporter activity"/>
    <property type="evidence" value="ECO:0007669"/>
    <property type="project" value="InterPro"/>
</dbReference>
<feature type="region of interest" description="Disordered" evidence="8">
    <location>
        <begin position="328"/>
        <end position="351"/>
    </location>
</feature>
<evidence type="ECO:0000256" key="6">
    <source>
        <dbReference type="ARBA" id="ARBA00023136"/>
    </source>
</evidence>
<keyword evidence="5 9" id="KW-1133">Transmembrane helix</keyword>
<dbReference type="AlphaFoldDB" id="N1MN59"/>
<feature type="transmembrane region" description="Helical" evidence="9">
    <location>
        <begin position="301"/>
        <end position="321"/>
    </location>
</feature>
<dbReference type="PIRSF" id="PIRSF016502">
    <property type="entry name" value="Urea_transporter"/>
    <property type="match status" value="1"/>
</dbReference>
<dbReference type="RefSeq" id="WP_006952827.1">
    <property type="nucleotide sequence ID" value="NZ_CAVK010000061.1"/>
</dbReference>
<feature type="site" description="Important for channel permeability" evidence="7">
    <location>
        <position position="303"/>
    </location>
</feature>
<dbReference type="Proteomes" id="UP000013201">
    <property type="component" value="Unassembled WGS sequence"/>
</dbReference>
<evidence type="ECO:0000256" key="2">
    <source>
        <dbReference type="ARBA" id="ARBA00005914"/>
    </source>
</evidence>
<keyword evidence="6 9" id="KW-0472">Membrane</keyword>
<feature type="transmembrane region" description="Helical" evidence="9">
    <location>
        <begin position="273"/>
        <end position="295"/>
    </location>
</feature>
<accession>N1MN59</accession>